<name>A0ABQ9G9Z3_9NEOP</name>
<gene>
    <name evidence="2" type="ORF">PR048_031674</name>
</gene>
<evidence type="ECO:0000313" key="2">
    <source>
        <dbReference type="EMBL" id="KAJ8867869.1"/>
    </source>
</evidence>
<dbReference type="EMBL" id="JARBHB010000015">
    <property type="protein sequence ID" value="KAJ8867869.1"/>
    <property type="molecule type" value="Genomic_DNA"/>
</dbReference>
<sequence>MPAVANKPAGQRQPMAYASGRKQTRWPEATDGLCQRSQTNPLARGNRWPMPAVANKPAGQRQPMAYASGRKQTRWPEATDGLCQRSQTTNNDMYNKNSFESCHTWLFGGFGMVGSASAELQVATGASSIGGSLFYTRLHKLAEDTRTAGGAAEEAEKRTTCVPVTLEDWRQEILQFITGAVINSQHLGALCKKTFNNWKKAIKVFDRHSAHQYHQNCLQDVDWFLSVNRNPDKSVENQLDSEKHRIAVETRKRLILAIETQELVLRGSKDDGRLSAELPEHKDGNFRAILRYRANYCNSQQTCYQSEQIKVFFSGLYDETSDVSEVDQASLCIRHVESGDGDFRFREDFLQFIPYKFNILGDKDTMEPHLLSVSHPTALYVHCSSHAFNLAVSKSCESQAIRDCLGIIAAAHTMFVYPKRKAVLVNYTENFDVSPTEKNFERLCVTRTKCTRVAPNNRLISAVLSRTTLASDETTCKFPPLAPVMPQLARQWAEHVPTFRGKSKETTGESSGLGIGVQNVALRVSDKYSRKTDFARIISIGPCKNPSRYYLLIVSEVPGFCVYTCRVRSIQHGPNKAGVTIPRRIRHDEISVAANENQGHCDVNPTKLRPRQPENRNFGTLGGKENVEAHYDSPWHNEDKTILLSELAPVDRFRENATQMFRRCGVALEGRQEISYPFHPTWMYSDM</sequence>
<reference evidence="2 3" key="1">
    <citation type="submission" date="2023-02" db="EMBL/GenBank/DDBJ databases">
        <title>LHISI_Scaffold_Assembly.</title>
        <authorList>
            <person name="Stuart O.P."/>
            <person name="Cleave R."/>
            <person name="Magrath M.J.L."/>
            <person name="Mikheyev A.S."/>
        </authorList>
    </citation>
    <scope>NUCLEOTIDE SEQUENCE [LARGE SCALE GENOMIC DNA]</scope>
    <source>
        <strain evidence="2">Daus_M_001</strain>
        <tissue evidence="2">Leg muscle</tissue>
    </source>
</reference>
<evidence type="ECO:0000256" key="1">
    <source>
        <dbReference type="SAM" id="MobiDB-lite"/>
    </source>
</evidence>
<feature type="region of interest" description="Disordered" evidence="1">
    <location>
        <begin position="598"/>
        <end position="623"/>
    </location>
</feature>
<dbReference type="PANTHER" id="PTHR45749">
    <property type="match status" value="1"/>
</dbReference>
<keyword evidence="3" id="KW-1185">Reference proteome</keyword>
<protein>
    <submittedName>
        <fullName evidence="2">Uncharacterized protein</fullName>
    </submittedName>
</protein>
<accession>A0ABQ9G9Z3</accession>
<evidence type="ECO:0000313" key="3">
    <source>
        <dbReference type="Proteomes" id="UP001159363"/>
    </source>
</evidence>
<proteinExistence type="predicted"/>
<feature type="region of interest" description="Disordered" evidence="1">
    <location>
        <begin position="1"/>
        <end position="61"/>
    </location>
</feature>
<dbReference type="PANTHER" id="PTHR45749:SF21">
    <property type="entry name" value="DUF4371 DOMAIN-CONTAINING PROTEIN"/>
    <property type="match status" value="1"/>
</dbReference>
<dbReference type="Proteomes" id="UP001159363">
    <property type="component" value="Chromosome 14"/>
</dbReference>
<organism evidence="2 3">
    <name type="scientific">Dryococelus australis</name>
    <dbReference type="NCBI Taxonomy" id="614101"/>
    <lineage>
        <taxon>Eukaryota</taxon>
        <taxon>Metazoa</taxon>
        <taxon>Ecdysozoa</taxon>
        <taxon>Arthropoda</taxon>
        <taxon>Hexapoda</taxon>
        <taxon>Insecta</taxon>
        <taxon>Pterygota</taxon>
        <taxon>Neoptera</taxon>
        <taxon>Polyneoptera</taxon>
        <taxon>Phasmatodea</taxon>
        <taxon>Verophasmatodea</taxon>
        <taxon>Anareolatae</taxon>
        <taxon>Phasmatidae</taxon>
        <taxon>Eurycanthinae</taxon>
        <taxon>Dryococelus</taxon>
    </lineage>
</organism>
<comment type="caution">
    <text evidence="2">The sequence shown here is derived from an EMBL/GenBank/DDBJ whole genome shotgun (WGS) entry which is preliminary data.</text>
</comment>